<feature type="transmembrane region" description="Helical" evidence="1">
    <location>
        <begin position="18"/>
        <end position="35"/>
    </location>
</feature>
<sequence>MSASPAAPRTVGPVRIRVLALVAAVVLDALIWLLADRAFGIDLRIPDGPGSSETSELLLPAVIIAVAVLSLAGWGLLAALERFTGRARTVWTAIASAVVVLSLFAPLFAEGLTAGNRLTLVCLHLAVGAVLIPAYRKDARQD</sequence>
<keyword evidence="3" id="KW-1185">Reference proteome</keyword>
<accession>A0A372M4K2</accession>
<name>A0A372M4K2_9ACTN</name>
<feature type="transmembrane region" description="Helical" evidence="1">
    <location>
        <begin position="57"/>
        <end position="77"/>
    </location>
</feature>
<dbReference type="OrthoDB" id="4239342at2"/>
<dbReference type="EMBL" id="QUAK01000089">
    <property type="protein sequence ID" value="RFU85550.1"/>
    <property type="molecule type" value="Genomic_DNA"/>
</dbReference>
<protein>
    <submittedName>
        <fullName evidence="2">Uncharacterized protein</fullName>
    </submittedName>
</protein>
<dbReference type="RefSeq" id="WP_128556868.1">
    <property type="nucleotide sequence ID" value="NZ_QUAK01000089.1"/>
</dbReference>
<keyword evidence="1" id="KW-0472">Membrane</keyword>
<reference evidence="2 3" key="1">
    <citation type="submission" date="2018-08" db="EMBL/GenBank/DDBJ databases">
        <title>Isolation, diversity and antifungal activity of Actinobacteria from wheat.</title>
        <authorList>
            <person name="Han C."/>
        </authorList>
    </citation>
    <scope>NUCLEOTIDE SEQUENCE [LARGE SCALE GENOMIC DNA]</scope>
    <source>
        <strain evidence="2 3">NEAU-YY421</strain>
    </source>
</reference>
<keyword evidence="1" id="KW-0812">Transmembrane</keyword>
<proteinExistence type="predicted"/>
<organism evidence="2 3">
    <name type="scientific">Streptomyces triticagri</name>
    <dbReference type="NCBI Taxonomy" id="2293568"/>
    <lineage>
        <taxon>Bacteria</taxon>
        <taxon>Bacillati</taxon>
        <taxon>Actinomycetota</taxon>
        <taxon>Actinomycetes</taxon>
        <taxon>Kitasatosporales</taxon>
        <taxon>Streptomycetaceae</taxon>
        <taxon>Streptomyces</taxon>
    </lineage>
</organism>
<evidence type="ECO:0000256" key="1">
    <source>
        <dbReference type="SAM" id="Phobius"/>
    </source>
</evidence>
<keyword evidence="1" id="KW-1133">Transmembrane helix</keyword>
<dbReference type="Proteomes" id="UP000263094">
    <property type="component" value="Unassembled WGS sequence"/>
</dbReference>
<gene>
    <name evidence="2" type="ORF">DY218_16865</name>
</gene>
<evidence type="ECO:0000313" key="2">
    <source>
        <dbReference type="EMBL" id="RFU85550.1"/>
    </source>
</evidence>
<dbReference type="AlphaFoldDB" id="A0A372M4K2"/>
<feature type="transmembrane region" description="Helical" evidence="1">
    <location>
        <begin position="115"/>
        <end position="135"/>
    </location>
</feature>
<dbReference type="InterPro" id="IPR045713">
    <property type="entry name" value="DUF6069"/>
</dbReference>
<evidence type="ECO:0000313" key="3">
    <source>
        <dbReference type="Proteomes" id="UP000263094"/>
    </source>
</evidence>
<dbReference type="Pfam" id="PF19545">
    <property type="entry name" value="DUF6069"/>
    <property type="match status" value="1"/>
</dbReference>
<comment type="caution">
    <text evidence="2">The sequence shown here is derived from an EMBL/GenBank/DDBJ whole genome shotgun (WGS) entry which is preliminary data.</text>
</comment>
<feature type="transmembrane region" description="Helical" evidence="1">
    <location>
        <begin position="89"/>
        <end position="109"/>
    </location>
</feature>